<dbReference type="Gene3D" id="1.25.40.10">
    <property type="entry name" value="Tetratricopeptide repeat domain"/>
    <property type="match status" value="1"/>
</dbReference>
<dbReference type="SUPFAM" id="SSF48452">
    <property type="entry name" value="TPR-like"/>
    <property type="match status" value="1"/>
</dbReference>
<reference evidence="1 2" key="1">
    <citation type="journal article" date="2012" name="Genome Biol.">
        <title>Genome and low-iron response of an oceanic diatom adapted to chronic iron limitation.</title>
        <authorList>
            <person name="Lommer M."/>
            <person name="Specht M."/>
            <person name="Roy A.S."/>
            <person name="Kraemer L."/>
            <person name="Andreson R."/>
            <person name="Gutowska M.A."/>
            <person name="Wolf J."/>
            <person name="Bergner S.V."/>
            <person name="Schilhabel M.B."/>
            <person name="Klostermeier U.C."/>
            <person name="Beiko R.G."/>
            <person name="Rosenstiel P."/>
            <person name="Hippler M."/>
            <person name="Laroche J."/>
        </authorList>
    </citation>
    <scope>NUCLEOTIDE SEQUENCE [LARGE SCALE GENOMIC DNA]</scope>
    <source>
        <strain evidence="1 2">CCMP1005</strain>
    </source>
</reference>
<dbReference type="InterPro" id="IPR011990">
    <property type="entry name" value="TPR-like_helical_dom_sf"/>
</dbReference>
<dbReference type="Proteomes" id="UP000266841">
    <property type="component" value="Unassembled WGS sequence"/>
</dbReference>
<proteinExistence type="predicted"/>
<comment type="caution">
    <text evidence="1">The sequence shown here is derived from an EMBL/GenBank/DDBJ whole genome shotgun (WGS) entry which is preliminary data.</text>
</comment>
<sequence length="179" mass="20011">MSIPFDEYADDSAVRNLNQTMEGLSTKLENVENQVFLEQMSRIDDIDDRTVSTIDKPDRRDSGPIDIDTCAPVVTVTEAERRHLRAMHKLGSAYLRDNENILALDVFSEILRGQRERHGRRSEQTAMAMQNLGAVCMKCRRYGDVIKLCDGACRLRVSLFGPEAPGVASCLCMQGVACL</sequence>
<dbReference type="AlphaFoldDB" id="K0TCR2"/>
<feature type="non-terminal residue" evidence="1">
    <location>
        <position position="179"/>
    </location>
</feature>
<keyword evidence="2" id="KW-1185">Reference proteome</keyword>
<name>K0TCR2_THAOC</name>
<organism evidence="1 2">
    <name type="scientific">Thalassiosira oceanica</name>
    <name type="common">Marine diatom</name>
    <dbReference type="NCBI Taxonomy" id="159749"/>
    <lineage>
        <taxon>Eukaryota</taxon>
        <taxon>Sar</taxon>
        <taxon>Stramenopiles</taxon>
        <taxon>Ochrophyta</taxon>
        <taxon>Bacillariophyta</taxon>
        <taxon>Coscinodiscophyceae</taxon>
        <taxon>Thalassiosirophycidae</taxon>
        <taxon>Thalassiosirales</taxon>
        <taxon>Thalassiosiraceae</taxon>
        <taxon>Thalassiosira</taxon>
    </lineage>
</organism>
<evidence type="ECO:0000313" key="1">
    <source>
        <dbReference type="EMBL" id="EJK71246.1"/>
    </source>
</evidence>
<dbReference type="OrthoDB" id="48911at2759"/>
<protein>
    <submittedName>
        <fullName evidence="1">Uncharacterized protein</fullName>
    </submittedName>
</protein>
<evidence type="ECO:0000313" key="2">
    <source>
        <dbReference type="Proteomes" id="UP000266841"/>
    </source>
</evidence>
<accession>K0TCR2</accession>
<dbReference type="EMBL" id="AGNL01007474">
    <property type="protein sequence ID" value="EJK71246.1"/>
    <property type="molecule type" value="Genomic_DNA"/>
</dbReference>
<gene>
    <name evidence="1" type="ORF">THAOC_07337</name>
</gene>